<reference evidence="10 11" key="1">
    <citation type="submission" date="2015-12" db="EMBL/GenBank/DDBJ databases">
        <title>The genome of Folsomia candida.</title>
        <authorList>
            <person name="Faddeeva A."/>
            <person name="Derks M.F."/>
            <person name="Anvar Y."/>
            <person name="Smit S."/>
            <person name="Van Straalen N."/>
            <person name="Roelofs D."/>
        </authorList>
    </citation>
    <scope>NUCLEOTIDE SEQUENCE [LARGE SCALE GENOMIC DNA]</scope>
    <source>
        <strain evidence="10 11">VU population</strain>
        <tissue evidence="10">Whole body</tissue>
    </source>
</reference>
<evidence type="ECO:0000256" key="1">
    <source>
        <dbReference type="ARBA" id="ARBA00022448"/>
    </source>
</evidence>
<evidence type="ECO:0000256" key="5">
    <source>
        <dbReference type="ARBA" id="ARBA00022989"/>
    </source>
</evidence>
<dbReference type="InterPro" id="IPR003439">
    <property type="entry name" value="ABC_transporter-like_ATP-bd"/>
</dbReference>
<dbReference type="GO" id="GO:0012505">
    <property type="term" value="C:endomembrane system"/>
    <property type="evidence" value="ECO:0007669"/>
    <property type="project" value="UniProtKB-SubCell"/>
</dbReference>
<dbReference type="GO" id="GO:0016020">
    <property type="term" value="C:membrane"/>
    <property type="evidence" value="ECO:0007669"/>
    <property type="project" value="InterPro"/>
</dbReference>
<dbReference type="EMBL" id="LNIX01000030">
    <property type="protein sequence ID" value="OXA41306.1"/>
    <property type="molecule type" value="Genomic_DNA"/>
</dbReference>
<dbReference type="PROSITE" id="PS50929">
    <property type="entry name" value="ABC_TM1F"/>
    <property type="match status" value="1"/>
</dbReference>
<sequence length="583" mass="64933">MGADSQKICDLIPLLHTIWIAPLQTIVATYLLYNLLGYSAFGALSAILILILLTALLMKQLKDLQTNQMTAKDFRVNLVSEAIKNLKTIKLHAWNDVFLKRIEIARKLENWNWNPVPALAMLVSQTSISIRRINKFLNLVDFELHKSYIKSDKIINVQASIRFENVYLSWDNKKSVLSNLHFSIPPGSLVTIGKSSFLQAILGNLIITKGRICVNGKIAYASESSWIKRATIQENILLHNQMDKHLYLDVLSACELDTDLSCMPMRDDTLIIDNGANLSGGQRQRISLARAAYNEVTPSYNAANLRHSDSLSKAEQNTTDPTIKKSQYLHEGGVGHIMTGLSLIIFSVATFTFSNVWLSIWSGQDDSTQISSATYNLTIYGGSGLPKAPLVIIYYFLQRFYVLTSTNLRRNESLTRTPLYSPVLETLSGLCSIKALGIEKETMEEIQKYLLENNKAWIKARLDILGTIIVLGTYIFVVISKDHLSPAVIALSLSSALQITQLLNYFAKLTKISNKMVTQGQTTPSATWQQGCASTAVWSRRLRGGKFQRCGICGGQFDSGSTLGYLDSSGNWHDYTHRCNGGA</sequence>
<evidence type="ECO:0000313" key="10">
    <source>
        <dbReference type="EMBL" id="OXA41306.1"/>
    </source>
</evidence>
<evidence type="ECO:0000313" key="11">
    <source>
        <dbReference type="Proteomes" id="UP000198287"/>
    </source>
</evidence>
<dbReference type="InterPro" id="IPR017871">
    <property type="entry name" value="ABC_transporter-like_CS"/>
</dbReference>
<keyword evidence="5 7" id="KW-1133">Transmembrane helix</keyword>
<dbReference type="InterPro" id="IPR011527">
    <property type="entry name" value="ABC1_TM_dom"/>
</dbReference>
<keyword evidence="2 7" id="KW-0812">Transmembrane</keyword>
<dbReference type="GO" id="GO:0016887">
    <property type="term" value="F:ATP hydrolysis activity"/>
    <property type="evidence" value="ECO:0007669"/>
    <property type="project" value="InterPro"/>
</dbReference>
<dbReference type="Gene3D" id="3.40.50.300">
    <property type="entry name" value="P-loop containing nucleotide triphosphate hydrolases"/>
    <property type="match status" value="1"/>
</dbReference>
<evidence type="ECO:0000256" key="4">
    <source>
        <dbReference type="ARBA" id="ARBA00022840"/>
    </source>
</evidence>
<dbReference type="GO" id="GO:0005524">
    <property type="term" value="F:ATP binding"/>
    <property type="evidence" value="ECO:0007669"/>
    <property type="project" value="UniProtKB-KW"/>
</dbReference>
<gene>
    <name evidence="10" type="ORF">Fcan01_23964</name>
</gene>
<feature type="domain" description="ABC transporter" evidence="8">
    <location>
        <begin position="161"/>
        <end position="390"/>
    </location>
</feature>
<name>A0A226DAL7_FOLCA</name>
<keyword evidence="4" id="KW-0067">ATP-binding</keyword>
<dbReference type="Pfam" id="PF00005">
    <property type="entry name" value="ABC_tran"/>
    <property type="match status" value="1"/>
</dbReference>
<dbReference type="InterPro" id="IPR050173">
    <property type="entry name" value="ABC_transporter_C-like"/>
</dbReference>
<dbReference type="SUPFAM" id="SSF52540">
    <property type="entry name" value="P-loop containing nucleoside triphosphate hydrolases"/>
    <property type="match status" value="1"/>
</dbReference>
<feature type="transmembrane region" description="Helical" evidence="7">
    <location>
        <begin position="39"/>
        <end position="58"/>
    </location>
</feature>
<evidence type="ECO:0000256" key="6">
    <source>
        <dbReference type="ARBA" id="ARBA00023136"/>
    </source>
</evidence>
<dbReference type="PROSITE" id="PS50893">
    <property type="entry name" value="ABC_TRANSPORTER_2"/>
    <property type="match status" value="1"/>
</dbReference>
<dbReference type="Gene3D" id="1.20.1560.10">
    <property type="entry name" value="ABC transporter type 1, transmembrane domain"/>
    <property type="match status" value="2"/>
</dbReference>
<dbReference type="InterPro" id="IPR027417">
    <property type="entry name" value="P-loop_NTPase"/>
</dbReference>
<feature type="transmembrane region" description="Helical" evidence="7">
    <location>
        <begin position="334"/>
        <end position="357"/>
    </location>
</feature>
<dbReference type="PROSITE" id="PS00211">
    <property type="entry name" value="ABC_TRANSPORTER_1"/>
    <property type="match status" value="1"/>
</dbReference>
<dbReference type="Pfam" id="PF00664">
    <property type="entry name" value="ABC_membrane"/>
    <property type="match status" value="2"/>
</dbReference>
<feature type="transmembrane region" description="Helical" evidence="7">
    <location>
        <begin position="486"/>
        <end position="506"/>
    </location>
</feature>
<accession>A0A226DAL7</accession>
<comment type="caution">
    <text evidence="10">The sequence shown here is derived from an EMBL/GenBank/DDBJ whole genome shotgun (WGS) entry which is preliminary data.</text>
</comment>
<feature type="transmembrane region" description="Helical" evidence="7">
    <location>
        <begin position="12"/>
        <end position="33"/>
    </location>
</feature>
<dbReference type="GO" id="GO:0140359">
    <property type="term" value="F:ABC-type transporter activity"/>
    <property type="evidence" value="ECO:0007669"/>
    <property type="project" value="InterPro"/>
</dbReference>
<feature type="domain" description="ABC transmembrane type-1" evidence="9">
    <location>
        <begin position="1"/>
        <end position="103"/>
    </location>
</feature>
<keyword evidence="1" id="KW-0813">Transport</keyword>
<proteinExistence type="predicted"/>
<dbReference type="AlphaFoldDB" id="A0A226DAL7"/>
<feature type="transmembrane region" description="Helical" evidence="7">
    <location>
        <begin position="377"/>
        <end position="397"/>
    </location>
</feature>
<evidence type="ECO:0000256" key="2">
    <source>
        <dbReference type="ARBA" id="ARBA00022692"/>
    </source>
</evidence>
<dbReference type="OrthoDB" id="6500128at2759"/>
<dbReference type="InterPro" id="IPR036640">
    <property type="entry name" value="ABC1_TM_sf"/>
</dbReference>
<dbReference type="Proteomes" id="UP000198287">
    <property type="component" value="Unassembled WGS sequence"/>
</dbReference>
<protein>
    <submittedName>
        <fullName evidence="10">Canalicular multispecific organic anion transporter 2</fullName>
    </submittedName>
</protein>
<evidence type="ECO:0000256" key="7">
    <source>
        <dbReference type="SAM" id="Phobius"/>
    </source>
</evidence>
<feature type="transmembrane region" description="Helical" evidence="7">
    <location>
        <begin position="462"/>
        <end position="480"/>
    </location>
</feature>
<organism evidence="10 11">
    <name type="scientific">Folsomia candida</name>
    <name type="common">Springtail</name>
    <dbReference type="NCBI Taxonomy" id="158441"/>
    <lineage>
        <taxon>Eukaryota</taxon>
        <taxon>Metazoa</taxon>
        <taxon>Ecdysozoa</taxon>
        <taxon>Arthropoda</taxon>
        <taxon>Hexapoda</taxon>
        <taxon>Collembola</taxon>
        <taxon>Entomobryomorpha</taxon>
        <taxon>Isotomoidea</taxon>
        <taxon>Isotomidae</taxon>
        <taxon>Proisotominae</taxon>
        <taxon>Folsomia</taxon>
    </lineage>
</organism>
<keyword evidence="3" id="KW-0547">Nucleotide-binding</keyword>
<evidence type="ECO:0000259" key="9">
    <source>
        <dbReference type="PROSITE" id="PS50929"/>
    </source>
</evidence>
<evidence type="ECO:0000256" key="3">
    <source>
        <dbReference type="ARBA" id="ARBA00022741"/>
    </source>
</evidence>
<keyword evidence="6 7" id="KW-0472">Membrane</keyword>
<keyword evidence="11" id="KW-1185">Reference proteome</keyword>
<evidence type="ECO:0000259" key="8">
    <source>
        <dbReference type="PROSITE" id="PS50893"/>
    </source>
</evidence>
<dbReference type="PANTHER" id="PTHR24223">
    <property type="entry name" value="ATP-BINDING CASSETTE SUB-FAMILY C"/>
    <property type="match status" value="1"/>
</dbReference>
<dbReference type="SUPFAM" id="SSF90123">
    <property type="entry name" value="ABC transporter transmembrane region"/>
    <property type="match status" value="2"/>
</dbReference>